<evidence type="ECO:0000313" key="2">
    <source>
        <dbReference type="EMBL" id="GAA1913904.1"/>
    </source>
</evidence>
<feature type="compositionally biased region" description="Polar residues" evidence="1">
    <location>
        <begin position="183"/>
        <end position="193"/>
    </location>
</feature>
<proteinExistence type="predicted"/>
<keyword evidence="3" id="KW-1185">Reference proteome</keyword>
<protein>
    <submittedName>
        <fullName evidence="2">DUF177 domain-containing protein</fullName>
    </submittedName>
</protein>
<dbReference type="EMBL" id="BAAAOF010000001">
    <property type="protein sequence ID" value="GAA1913904.1"/>
    <property type="molecule type" value="Genomic_DNA"/>
</dbReference>
<sequence length="193" mass="21428">MTRHRHGRFAVPVRDIVHRSGEMREVTLEIPTNEKWGEGLVSIPEGEQIVIDGRVESVHEGILVTATVDTRYEGVCGRCLTDIAEPLQVEIQELFAYPGEETSDFEVQDDHVDLETLVRDAIVLSLPFQPVCQPDCPGLDPNTGERLAETAGEEPREPLDPRWAALQDYTTDHDDDAPRPTAVSGTAENTEES</sequence>
<organism evidence="2 3">
    <name type="scientific">Microbacterium aoyamense</name>
    <dbReference type="NCBI Taxonomy" id="344166"/>
    <lineage>
        <taxon>Bacteria</taxon>
        <taxon>Bacillati</taxon>
        <taxon>Actinomycetota</taxon>
        <taxon>Actinomycetes</taxon>
        <taxon>Micrococcales</taxon>
        <taxon>Microbacteriaceae</taxon>
        <taxon>Microbacterium</taxon>
    </lineage>
</organism>
<name>A0ABN2P6R8_9MICO</name>
<evidence type="ECO:0000313" key="3">
    <source>
        <dbReference type="Proteomes" id="UP001501343"/>
    </source>
</evidence>
<comment type="caution">
    <text evidence="2">The sequence shown here is derived from an EMBL/GenBank/DDBJ whole genome shotgun (WGS) entry which is preliminary data.</text>
</comment>
<dbReference type="Proteomes" id="UP001501343">
    <property type="component" value="Unassembled WGS sequence"/>
</dbReference>
<evidence type="ECO:0000256" key="1">
    <source>
        <dbReference type="SAM" id="MobiDB-lite"/>
    </source>
</evidence>
<accession>A0ABN2P6R8</accession>
<dbReference type="InterPro" id="IPR003772">
    <property type="entry name" value="YceD"/>
</dbReference>
<feature type="region of interest" description="Disordered" evidence="1">
    <location>
        <begin position="136"/>
        <end position="193"/>
    </location>
</feature>
<dbReference type="Pfam" id="PF02620">
    <property type="entry name" value="YceD"/>
    <property type="match status" value="1"/>
</dbReference>
<reference evidence="2 3" key="1">
    <citation type="journal article" date="2019" name="Int. J. Syst. Evol. Microbiol.">
        <title>The Global Catalogue of Microorganisms (GCM) 10K type strain sequencing project: providing services to taxonomists for standard genome sequencing and annotation.</title>
        <authorList>
            <consortium name="The Broad Institute Genomics Platform"/>
            <consortium name="The Broad Institute Genome Sequencing Center for Infectious Disease"/>
            <person name="Wu L."/>
            <person name="Ma J."/>
        </authorList>
    </citation>
    <scope>NUCLEOTIDE SEQUENCE [LARGE SCALE GENOMIC DNA]</scope>
    <source>
        <strain evidence="2 3">JCM 14900</strain>
    </source>
</reference>
<gene>
    <name evidence="2" type="ORF">GCM10009775_03220</name>
</gene>